<organism evidence="2 3">
    <name type="scientific">Necator americanus</name>
    <name type="common">Human hookworm</name>
    <dbReference type="NCBI Taxonomy" id="51031"/>
    <lineage>
        <taxon>Eukaryota</taxon>
        <taxon>Metazoa</taxon>
        <taxon>Ecdysozoa</taxon>
        <taxon>Nematoda</taxon>
        <taxon>Chromadorea</taxon>
        <taxon>Rhabditida</taxon>
        <taxon>Rhabditina</taxon>
        <taxon>Rhabditomorpha</taxon>
        <taxon>Strongyloidea</taxon>
        <taxon>Ancylostomatidae</taxon>
        <taxon>Bunostominae</taxon>
        <taxon>Necator</taxon>
    </lineage>
</organism>
<comment type="caution">
    <text evidence="2">The sequence shown here is derived from an EMBL/GenBank/DDBJ whole genome shotgun (WGS) entry which is preliminary data.</text>
</comment>
<keyword evidence="3" id="KW-1185">Reference proteome</keyword>
<sequence length="134" mass="15068">MTIPVSLNTNEKSQDFVESDVIQVISGTNIRRLVYTSYIIAVVTSTLILYLFPSTVLICGFVGLMVLLIGSLYPLVNFVIKAEDHDLIWDGDGLHWLQKTEVTSLEYGNYGNDIDQSFKVVPTTSNYYLSYAFI</sequence>
<dbReference type="EMBL" id="JAVFWL010000001">
    <property type="protein sequence ID" value="KAK6725519.1"/>
    <property type="molecule type" value="Genomic_DNA"/>
</dbReference>
<keyword evidence="1" id="KW-0472">Membrane</keyword>
<evidence type="ECO:0000256" key="1">
    <source>
        <dbReference type="SAM" id="Phobius"/>
    </source>
</evidence>
<keyword evidence="1" id="KW-0812">Transmembrane</keyword>
<feature type="transmembrane region" description="Helical" evidence="1">
    <location>
        <begin position="58"/>
        <end position="80"/>
    </location>
</feature>
<name>A0ABR1BKS5_NECAM</name>
<proteinExistence type="predicted"/>
<keyword evidence="1" id="KW-1133">Transmembrane helix</keyword>
<accession>A0ABR1BKS5</accession>
<reference evidence="2 3" key="1">
    <citation type="submission" date="2023-08" db="EMBL/GenBank/DDBJ databases">
        <title>A Necator americanus chromosomal reference genome.</title>
        <authorList>
            <person name="Ilik V."/>
            <person name="Petrzelkova K.J."/>
            <person name="Pardy F."/>
            <person name="Fuh T."/>
            <person name="Niatou-Singa F.S."/>
            <person name="Gouil Q."/>
            <person name="Baker L."/>
            <person name="Ritchie M.E."/>
            <person name="Jex A.R."/>
            <person name="Gazzola D."/>
            <person name="Li H."/>
            <person name="Toshio Fujiwara R."/>
            <person name="Zhan B."/>
            <person name="Aroian R.V."/>
            <person name="Pafco B."/>
            <person name="Schwarz E.M."/>
        </authorList>
    </citation>
    <scope>NUCLEOTIDE SEQUENCE [LARGE SCALE GENOMIC DNA]</scope>
    <source>
        <strain evidence="2 3">Aroian</strain>
        <tissue evidence="2">Whole animal</tissue>
    </source>
</reference>
<evidence type="ECO:0000313" key="2">
    <source>
        <dbReference type="EMBL" id="KAK6725519.1"/>
    </source>
</evidence>
<feature type="transmembrane region" description="Helical" evidence="1">
    <location>
        <begin position="33"/>
        <end position="52"/>
    </location>
</feature>
<evidence type="ECO:0000313" key="3">
    <source>
        <dbReference type="Proteomes" id="UP001303046"/>
    </source>
</evidence>
<protein>
    <submittedName>
        <fullName evidence="2">Uncharacterized protein</fullName>
    </submittedName>
</protein>
<gene>
    <name evidence="2" type="primary">Necator_chrI.g188</name>
    <name evidence="2" type="ORF">RB195_004067</name>
</gene>
<dbReference type="Proteomes" id="UP001303046">
    <property type="component" value="Unassembled WGS sequence"/>
</dbReference>